<gene>
    <name evidence="3" type="ORF">GCM10017579_31070</name>
</gene>
<dbReference type="InterPro" id="IPR016169">
    <property type="entry name" value="FAD-bd_PCMH_sub2"/>
</dbReference>
<dbReference type="NCBIfam" id="TIGR01679">
    <property type="entry name" value="bact_FAD_ox"/>
    <property type="match status" value="1"/>
</dbReference>
<dbReference type="Pfam" id="PF01565">
    <property type="entry name" value="FAD_binding_4"/>
    <property type="match status" value="1"/>
</dbReference>
<dbReference type="InterPro" id="IPR016167">
    <property type="entry name" value="FAD-bd_PCMH_sub1"/>
</dbReference>
<dbReference type="InterPro" id="IPR007173">
    <property type="entry name" value="ALO_C"/>
</dbReference>
<dbReference type="EMBL" id="BSEL01000005">
    <property type="protein sequence ID" value="GLJ69071.1"/>
    <property type="molecule type" value="Genomic_DNA"/>
</dbReference>
<reference evidence="3" key="1">
    <citation type="journal article" date="2014" name="Int. J. Syst. Evol. Microbiol.">
        <title>Complete genome of a new Firmicutes species belonging to the dominant human colonic microbiota ('Ruminococcus bicirculans') reveals two chromosomes and a selective capacity to utilize plant glucans.</title>
        <authorList>
            <consortium name="NISC Comparative Sequencing Program"/>
            <person name="Wegmann U."/>
            <person name="Louis P."/>
            <person name="Goesmann A."/>
            <person name="Henrissat B."/>
            <person name="Duncan S.H."/>
            <person name="Flint H.J."/>
        </authorList>
    </citation>
    <scope>NUCLEOTIDE SEQUENCE</scope>
    <source>
        <strain evidence="3">VKM Ac-1246</strain>
    </source>
</reference>
<dbReference type="Gene3D" id="1.10.45.10">
    <property type="entry name" value="Vanillyl-alcohol Oxidase, Chain A, domain 4"/>
    <property type="match status" value="1"/>
</dbReference>
<sequence>MTGRPPPATLARVAEWQNWAGNQRNDAVEVLVPRDEEELAAVVVAATEGGRRVKPIGAGHSFTAIGSPVDIQVSLDRISGIVRADATTGLVTVRGGTRLKVLNRALEALGLSMTNLGDIEEQSISGAISTGTHGTGARFGGLATQVRGLRLLLADGSVVSCSPAENPEIFDLARVGLGALGIIVEVTLQTEPLFALHAREGNGELAEVMASFEEHASGTDHFELYWFPHTTRVLTKHNTRRPLPETPLSPVGRVRGWFDDELLSNQALGATVGLGLRVPGLVRPLARFAASALSPREFTDISYRVFTSQRKVRFVESEYAVPRAAGMEVLGELQRAVEASSWNISFPVEVRVAAADDIPLSTGFERENVYIAIHTAPTSPWRADYFAAFERIATEAGGRPHWGKMHTLSASDLASRYPRLDDFITLRDKLDPTRTFTNPYLTQVLGS</sequence>
<dbReference type="InterPro" id="IPR036318">
    <property type="entry name" value="FAD-bd_PCMH-like_sf"/>
</dbReference>
<reference evidence="3" key="2">
    <citation type="submission" date="2023-01" db="EMBL/GenBank/DDBJ databases">
        <authorList>
            <person name="Sun Q."/>
            <person name="Evtushenko L."/>
        </authorList>
    </citation>
    <scope>NUCLEOTIDE SEQUENCE</scope>
    <source>
        <strain evidence="3">VKM Ac-1246</strain>
    </source>
</reference>
<keyword evidence="1" id="KW-0560">Oxidoreductase</keyword>
<comment type="caution">
    <text evidence="3">The sequence shown here is derived from an EMBL/GenBank/DDBJ whole genome shotgun (WGS) entry which is preliminary data.</text>
</comment>
<dbReference type="PIRSF" id="PIRSF000136">
    <property type="entry name" value="LGO_GLO"/>
    <property type="match status" value="1"/>
</dbReference>
<dbReference type="InterPro" id="IPR016171">
    <property type="entry name" value="Vanillyl_alc_oxidase_C-sub2"/>
</dbReference>
<dbReference type="PANTHER" id="PTHR43762">
    <property type="entry name" value="L-GULONOLACTONE OXIDASE"/>
    <property type="match status" value="1"/>
</dbReference>
<proteinExistence type="predicted"/>
<feature type="domain" description="FAD-binding PCMH-type" evidence="2">
    <location>
        <begin position="23"/>
        <end position="193"/>
    </location>
</feature>
<dbReference type="PROSITE" id="PS51387">
    <property type="entry name" value="FAD_PCMH"/>
    <property type="match status" value="1"/>
</dbReference>
<dbReference type="Gene3D" id="3.30.70.2520">
    <property type="match status" value="1"/>
</dbReference>
<evidence type="ECO:0000313" key="4">
    <source>
        <dbReference type="Proteomes" id="UP001142292"/>
    </source>
</evidence>
<organism evidence="3 4">
    <name type="scientific">Nocardioides luteus</name>
    <dbReference type="NCBI Taxonomy" id="1844"/>
    <lineage>
        <taxon>Bacteria</taxon>
        <taxon>Bacillati</taxon>
        <taxon>Actinomycetota</taxon>
        <taxon>Actinomycetes</taxon>
        <taxon>Propionibacteriales</taxon>
        <taxon>Nocardioidaceae</taxon>
        <taxon>Nocardioides</taxon>
    </lineage>
</organism>
<protein>
    <submittedName>
        <fullName evidence="3">L-gulonolactone oxidase</fullName>
    </submittedName>
</protein>
<dbReference type="Gene3D" id="3.30.465.10">
    <property type="match status" value="1"/>
</dbReference>
<evidence type="ECO:0000259" key="2">
    <source>
        <dbReference type="PROSITE" id="PS51387"/>
    </source>
</evidence>
<dbReference type="InterPro" id="IPR016166">
    <property type="entry name" value="FAD-bd_PCMH"/>
</dbReference>
<keyword evidence="4" id="KW-1185">Reference proteome</keyword>
<dbReference type="PANTHER" id="PTHR43762:SF1">
    <property type="entry name" value="D-ARABINONO-1,4-LACTONE OXIDASE"/>
    <property type="match status" value="1"/>
</dbReference>
<evidence type="ECO:0000313" key="3">
    <source>
        <dbReference type="EMBL" id="GLJ69071.1"/>
    </source>
</evidence>
<name>A0ABQ5SZ26_9ACTN</name>
<dbReference type="Pfam" id="PF04030">
    <property type="entry name" value="ALO"/>
    <property type="match status" value="1"/>
</dbReference>
<accession>A0ABQ5SZ26</accession>
<dbReference type="Proteomes" id="UP001142292">
    <property type="component" value="Unassembled WGS sequence"/>
</dbReference>
<dbReference type="Gene3D" id="3.30.43.10">
    <property type="entry name" value="Uridine Diphospho-n-acetylenolpyruvylglucosamine Reductase, domain 2"/>
    <property type="match status" value="1"/>
</dbReference>
<dbReference type="InterPro" id="IPR010031">
    <property type="entry name" value="FAD_lactone_oxidase-like"/>
</dbReference>
<dbReference type="InterPro" id="IPR006094">
    <property type="entry name" value="Oxid_FAD_bind_N"/>
</dbReference>
<dbReference type="SUPFAM" id="SSF56176">
    <property type="entry name" value="FAD-binding/transporter-associated domain-like"/>
    <property type="match status" value="1"/>
</dbReference>
<evidence type="ECO:0000256" key="1">
    <source>
        <dbReference type="ARBA" id="ARBA00023002"/>
    </source>
</evidence>